<dbReference type="GO" id="GO:0005737">
    <property type="term" value="C:cytoplasm"/>
    <property type="evidence" value="ECO:0007669"/>
    <property type="project" value="TreeGrafter"/>
</dbReference>
<proteinExistence type="inferred from homology"/>
<evidence type="ECO:0000256" key="5">
    <source>
        <dbReference type="PIRSR" id="PIRSR607724-2"/>
    </source>
</evidence>
<dbReference type="GO" id="GO:0005975">
    <property type="term" value="P:carbohydrate metabolic process"/>
    <property type="evidence" value="ECO:0007669"/>
    <property type="project" value="InterPro"/>
</dbReference>
<dbReference type="GO" id="GO:0005634">
    <property type="term" value="C:nucleus"/>
    <property type="evidence" value="ECO:0007669"/>
    <property type="project" value="TreeGrafter"/>
</dbReference>
<dbReference type="AlphaFoldDB" id="A0A814X0J0"/>
<dbReference type="InterPro" id="IPR048362">
    <property type="entry name" value="PARG_helical"/>
</dbReference>
<dbReference type="Proteomes" id="UP000663889">
    <property type="component" value="Unassembled WGS sequence"/>
</dbReference>
<feature type="region of interest" description="Disordered" evidence="6">
    <location>
        <begin position="1"/>
        <end position="25"/>
    </location>
</feature>
<dbReference type="PANTHER" id="PTHR12837">
    <property type="entry name" value="POLY ADP-RIBOSE GLYCOHYDROLASE"/>
    <property type="match status" value="1"/>
</dbReference>
<comment type="caution">
    <text evidence="9">The sequence shown here is derived from an EMBL/GenBank/DDBJ whole genome shotgun (WGS) entry which is preliminary data.</text>
</comment>
<dbReference type="GO" id="GO:0004649">
    <property type="term" value="F:poly(ADP-ribose) glycohydrolase activity"/>
    <property type="evidence" value="ECO:0007669"/>
    <property type="project" value="UniProtKB-EC"/>
</dbReference>
<feature type="active site" evidence="4">
    <location>
        <position position="329"/>
    </location>
</feature>
<accession>A0A814X0J0</accession>
<dbReference type="EC" id="3.2.1.143" evidence="2"/>
<organism evidence="9 10">
    <name type="scientific">Rotaria sordida</name>
    <dbReference type="NCBI Taxonomy" id="392033"/>
    <lineage>
        <taxon>Eukaryota</taxon>
        <taxon>Metazoa</taxon>
        <taxon>Spiralia</taxon>
        <taxon>Gnathifera</taxon>
        <taxon>Rotifera</taxon>
        <taxon>Eurotatoria</taxon>
        <taxon>Bdelloidea</taxon>
        <taxon>Philodinida</taxon>
        <taxon>Philodinidae</taxon>
        <taxon>Rotaria</taxon>
    </lineage>
</organism>
<dbReference type="Pfam" id="PF05028">
    <property type="entry name" value="PARG_cat_C"/>
    <property type="match status" value="1"/>
</dbReference>
<feature type="compositionally biased region" description="Basic and acidic residues" evidence="6">
    <location>
        <begin position="1"/>
        <end position="16"/>
    </location>
</feature>
<feature type="domain" description="PARG catalytic Macro" evidence="7">
    <location>
        <begin position="355"/>
        <end position="519"/>
    </location>
</feature>
<evidence type="ECO:0000256" key="3">
    <source>
        <dbReference type="ARBA" id="ARBA00022801"/>
    </source>
</evidence>
<reference evidence="9" key="1">
    <citation type="submission" date="2021-02" db="EMBL/GenBank/DDBJ databases">
        <authorList>
            <person name="Nowell W R."/>
        </authorList>
    </citation>
    <scope>NUCLEOTIDE SEQUENCE</scope>
</reference>
<evidence type="ECO:0000313" key="9">
    <source>
        <dbReference type="EMBL" id="CAF1208602.1"/>
    </source>
</evidence>
<evidence type="ECO:0000256" key="6">
    <source>
        <dbReference type="SAM" id="MobiDB-lite"/>
    </source>
</evidence>
<name>A0A814X0J0_9BILA</name>
<dbReference type="GO" id="GO:0009225">
    <property type="term" value="P:nucleotide-sugar metabolic process"/>
    <property type="evidence" value="ECO:0007669"/>
    <property type="project" value="TreeGrafter"/>
</dbReference>
<feature type="domain" description="PARG helical" evidence="8">
    <location>
        <begin position="172"/>
        <end position="290"/>
    </location>
</feature>
<keyword evidence="3" id="KW-0378">Hydrolase</keyword>
<evidence type="ECO:0000313" key="10">
    <source>
        <dbReference type="Proteomes" id="UP000663889"/>
    </source>
</evidence>
<evidence type="ECO:0000256" key="2">
    <source>
        <dbReference type="ARBA" id="ARBA00012255"/>
    </source>
</evidence>
<gene>
    <name evidence="9" type="ORF">SEV965_LOCUS21543</name>
</gene>
<feature type="binding site" evidence="5">
    <location>
        <position position="332"/>
    </location>
    <ligand>
        <name>substrate</name>
    </ligand>
</feature>
<feature type="binding site" evidence="5">
    <location>
        <position position="366"/>
    </location>
    <ligand>
        <name>substrate</name>
    </ligand>
</feature>
<dbReference type="GO" id="GO:1990966">
    <property type="term" value="P:ATP generation from poly-ADP-D-ribose"/>
    <property type="evidence" value="ECO:0007669"/>
    <property type="project" value="TreeGrafter"/>
</dbReference>
<protein>
    <recommendedName>
        <fullName evidence="2">poly(ADP-ribose) glycohydrolase</fullName>
        <ecNumber evidence="2">3.2.1.143</ecNumber>
    </recommendedName>
</protein>
<dbReference type="EMBL" id="CAJNOU010001466">
    <property type="protein sequence ID" value="CAF1208602.1"/>
    <property type="molecule type" value="Genomic_DNA"/>
</dbReference>
<sequence>MAERLLPRNNEQKSNEENTDENLDMYDDDYKKAGVDHRTIKGPPLDILVNICPQPPYVKDMQDIRTNNWIFMIKPFKYNPSNPNREPIPINEDYRYIDSWDEHHVRMPCSTLYTSKNGHLRWSMICQLLCDLKRKCDNHTATVEDLKRTIENCVECHYNMDCLEHLINEIYSNEQRLYFMSTVLSNLCSLALNVDLICSRPPPLLRIRSNRSITMSQRQAASLLACAFFCLFPYRTGSKVKKEYESFQNPNFNTLYQRGSIQKIEKLKCILHYFERITRKMPNGVITFQRYVLSDPFTPKWSKSTNGLIPMHLTTAKKIEDIDCVLQVDFANKYIVSKKKNSIVIFSNDKYTIEQGGGVLTSGCVQEEIRFVICPEMLLSLLVCEVLKPNECIYLIGCERYSSYKGYSKTFQYDGDYIDTKLKDNWGRKWSHIVAIDAIFYRYRSTQYNMKSIKRELIKAFAGFHTYGQTSDHAFSIATGNWGCGAFNGDRQLKAIIQLTAASEAIRPLIYAAYGDKNLIESFYEVYDYLIDQRAKVRDLYCYLDQYCNTRSRCSLFDFILRTPVSSLGS</sequence>
<dbReference type="InterPro" id="IPR046372">
    <property type="entry name" value="PARG_cat_C"/>
</dbReference>
<feature type="active site" evidence="4">
    <location>
        <position position="367"/>
    </location>
</feature>
<evidence type="ECO:0000259" key="8">
    <source>
        <dbReference type="Pfam" id="PF20811"/>
    </source>
</evidence>
<evidence type="ECO:0000259" key="7">
    <source>
        <dbReference type="Pfam" id="PF05028"/>
    </source>
</evidence>
<evidence type="ECO:0000256" key="1">
    <source>
        <dbReference type="ARBA" id="ARBA00009545"/>
    </source>
</evidence>
<dbReference type="PANTHER" id="PTHR12837:SF15">
    <property type="entry name" value="POLY(ADP-RIBOSE) GLYCOHYDROLASE"/>
    <property type="match status" value="1"/>
</dbReference>
<dbReference type="InterPro" id="IPR007724">
    <property type="entry name" value="Poly_GlycHdrlase"/>
</dbReference>
<evidence type="ECO:0000256" key="4">
    <source>
        <dbReference type="PIRSR" id="PIRSR607724-1"/>
    </source>
</evidence>
<dbReference type="GO" id="GO:0006282">
    <property type="term" value="P:regulation of DNA repair"/>
    <property type="evidence" value="ECO:0007669"/>
    <property type="project" value="InterPro"/>
</dbReference>
<dbReference type="Pfam" id="PF20811">
    <property type="entry name" value="PARG_cat_N"/>
    <property type="match status" value="1"/>
</dbReference>
<feature type="binding site" evidence="5">
    <location>
        <position position="407"/>
    </location>
    <ligand>
        <name>substrate</name>
    </ligand>
</feature>
<comment type="similarity">
    <text evidence="1">Belongs to the poly(ADP-ribose) glycohydrolase family.</text>
</comment>
<feature type="active site" evidence="4">
    <location>
        <position position="368"/>
    </location>
</feature>